<dbReference type="KEGG" id="ddl:Desdi_2826"/>
<dbReference type="Gene3D" id="3.20.20.140">
    <property type="entry name" value="Metal-dependent hydrolases"/>
    <property type="match status" value="1"/>
</dbReference>
<evidence type="ECO:0000256" key="3">
    <source>
        <dbReference type="ARBA" id="ARBA00013085"/>
    </source>
</evidence>
<keyword evidence="4 8" id="KW-0028">Amino-acid biosynthesis</keyword>
<evidence type="ECO:0000259" key="9">
    <source>
        <dbReference type="Pfam" id="PF02811"/>
    </source>
</evidence>
<dbReference type="GO" id="GO:0004401">
    <property type="term" value="F:histidinol-phosphatase activity"/>
    <property type="evidence" value="ECO:0007669"/>
    <property type="project" value="UniProtKB-UniRule"/>
</dbReference>
<dbReference type="EC" id="3.1.3.15" evidence="3 8"/>
<comment type="pathway">
    <text evidence="1 8">Amino-acid biosynthesis; L-histidine biosynthesis; L-histidine from 5-phospho-alpha-D-ribose 1-diphosphate: step 8/9.</text>
</comment>
<evidence type="ECO:0000256" key="8">
    <source>
        <dbReference type="RuleBase" id="RU366003"/>
    </source>
</evidence>
<dbReference type="NCBIfam" id="NF005596">
    <property type="entry name" value="PRK07328.1"/>
    <property type="match status" value="1"/>
</dbReference>
<keyword evidence="6 8" id="KW-0368">Histidine biosynthesis</keyword>
<keyword evidence="5 8" id="KW-0378">Hydrolase</keyword>
<evidence type="ECO:0000313" key="10">
    <source>
        <dbReference type="EMBL" id="AGA70238.1"/>
    </source>
</evidence>
<comment type="similarity">
    <text evidence="2 8">Belongs to the PHP hydrolase family. HisK subfamily.</text>
</comment>
<dbReference type="GO" id="GO:0005737">
    <property type="term" value="C:cytoplasm"/>
    <property type="evidence" value="ECO:0007669"/>
    <property type="project" value="TreeGrafter"/>
</dbReference>
<dbReference type="Pfam" id="PF02811">
    <property type="entry name" value="PHP"/>
    <property type="match status" value="1"/>
</dbReference>
<dbReference type="GO" id="GO:0000105">
    <property type="term" value="P:L-histidine biosynthetic process"/>
    <property type="evidence" value="ECO:0007669"/>
    <property type="project" value="UniProtKB-UniRule"/>
</dbReference>
<evidence type="ECO:0000256" key="6">
    <source>
        <dbReference type="ARBA" id="ARBA00023102"/>
    </source>
</evidence>
<dbReference type="EMBL" id="CP003344">
    <property type="protein sequence ID" value="AGA70238.1"/>
    <property type="molecule type" value="Genomic_DNA"/>
</dbReference>
<feature type="domain" description="PHP" evidence="9">
    <location>
        <begin position="14"/>
        <end position="182"/>
    </location>
</feature>
<accession>L0FBB4</accession>
<dbReference type="Pfam" id="PF13263">
    <property type="entry name" value="PHP_C"/>
    <property type="match status" value="1"/>
</dbReference>
<evidence type="ECO:0000256" key="1">
    <source>
        <dbReference type="ARBA" id="ARBA00004970"/>
    </source>
</evidence>
<keyword evidence="11" id="KW-1185">Reference proteome</keyword>
<dbReference type="AlphaFoldDB" id="L0FBB4"/>
<dbReference type="OrthoDB" id="9775255at2"/>
<dbReference type="InterPro" id="IPR004013">
    <property type="entry name" value="PHP_dom"/>
</dbReference>
<evidence type="ECO:0000256" key="7">
    <source>
        <dbReference type="ARBA" id="ARBA00049158"/>
    </source>
</evidence>
<sequence length="252" mass="28928">MLDMHVHLTGHEDRLATAETIREFLEQARQVGLKEIGFADHDYYYQDLDLPLIRKVANEYPDLKVSIGLEVDYRPEEEEKIRALLRQFPFDFVIGSVHEVNRWIFDLPEAEPMHHQRDADKMYEEYFSWVELAAASGLFTTLGHFDLIKLFGVRPQTDVLSLADAALTRIQEKGLVVELNTAGRYKPVGEYYPEAKIIRDIQRRGIPMTLGSDAHQAGHVGRDLDLASQLLKECGIKECTGFNQGEKIYYCL</sequence>
<dbReference type="UniPathway" id="UPA00031">
    <property type="reaction ID" value="UER00013"/>
</dbReference>
<gene>
    <name evidence="10" type="ordered locus">Desdi_2826</name>
</gene>
<dbReference type="STRING" id="871963.Desdi_2826"/>
<protein>
    <recommendedName>
        <fullName evidence="3 8">Histidinol-phosphatase</fullName>
        <shortName evidence="8">HolPase</shortName>
        <ecNumber evidence="3 8">3.1.3.15</ecNumber>
    </recommendedName>
</protein>
<evidence type="ECO:0000256" key="2">
    <source>
        <dbReference type="ARBA" id="ARBA00009152"/>
    </source>
</evidence>
<dbReference type="SUPFAM" id="SSF89550">
    <property type="entry name" value="PHP domain-like"/>
    <property type="match status" value="1"/>
</dbReference>
<dbReference type="PANTHER" id="PTHR21039:SF0">
    <property type="entry name" value="HISTIDINOL-PHOSPHATASE"/>
    <property type="match status" value="1"/>
</dbReference>
<evidence type="ECO:0000256" key="5">
    <source>
        <dbReference type="ARBA" id="ARBA00022801"/>
    </source>
</evidence>
<dbReference type="InterPro" id="IPR016195">
    <property type="entry name" value="Pol/histidinol_Pase-like"/>
</dbReference>
<evidence type="ECO:0000313" key="11">
    <source>
        <dbReference type="Proteomes" id="UP000010797"/>
    </source>
</evidence>
<dbReference type="HOGENOM" id="CLU_054611_2_0_9"/>
<comment type="catalytic activity">
    <reaction evidence="7 8">
        <text>L-histidinol phosphate + H2O = L-histidinol + phosphate</text>
        <dbReference type="Rhea" id="RHEA:14465"/>
        <dbReference type="ChEBI" id="CHEBI:15377"/>
        <dbReference type="ChEBI" id="CHEBI:43474"/>
        <dbReference type="ChEBI" id="CHEBI:57699"/>
        <dbReference type="ChEBI" id="CHEBI:57980"/>
        <dbReference type="EC" id="3.1.3.15"/>
    </reaction>
</comment>
<dbReference type="PANTHER" id="PTHR21039">
    <property type="entry name" value="HISTIDINOL PHOSPHATASE-RELATED"/>
    <property type="match status" value="1"/>
</dbReference>
<dbReference type="RefSeq" id="WP_015263204.1">
    <property type="nucleotide sequence ID" value="NC_019903.1"/>
</dbReference>
<dbReference type="NCBIfam" id="TIGR01856">
    <property type="entry name" value="hisJ_fam"/>
    <property type="match status" value="1"/>
</dbReference>
<name>L0FBB4_DESDL</name>
<proteinExistence type="inferred from homology"/>
<dbReference type="InterPro" id="IPR010140">
    <property type="entry name" value="Histidinol_P_phosphatase_HisJ"/>
</dbReference>
<dbReference type="Proteomes" id="UP000010797">
    <property type="component" value="Chromosome"/>
</dbReference>
<reference evidence="11" key="1">
    <citation type="submission" date="2012-02" db="EMBL/GenBank/DDBJ databases">
        <title>Complete sequence of Desulfitobacterium dichloroeliminans LMG P-21439.</title>
        <authorList>
            <person name="Lucas S."/>
            <person name="Han J."/>
            <person name="Lapidus A."/>
            <person name="Cheng J.-F."/>
            <person name="Goodwin L."/>
            <person name="Pitluck S."/>
            <person name="Peters L."/>
            <person name="Ovchinnikova G."/>
            <person name="Teshima H."/>
            <person name="Detter J.C."/>
            <person name="Han C."/>
            <person name="Tapia R."/>
            <person name="Land M."/>
            <person name="Hauser L."/>
            <person name="Kyrpides N."/>
            <person name="Ivanova N."/>
            <person name="Pagani I."/>
            <person name="Kruse T."/>
            <person name="de Vos W.M."/>
            <person name="Boon N."/>
            <person name="Smidt H."/>
            <person name="Woyke T."/>
        </authorList>
    </citation>
    <scope>NUCLEOTIDE SEQUENCE [LARGE SCALE GENOMIC DNA]</scope>
    <source>
        <strain evidence="11">LMG P-21439 / DCA1</strain>
    </source>
</reference>
<evidence type="ECO:0000256" key="4">
    <source>
        <dbReference type="ARBA" id="ARBA00022605"/>
    </source>
</evidence>
<dbReference type="eggNOG" id="COG1387">
    <property type="taxonomic scope" value="Bacteria"/>
</dbReference>
<organism evidence="10 11">
    <name type="scientific">Desulfitobacterium dichloroeliminans (strain LMG P-21439 / DCA1)</name>
    <dbReference type="NCBI Taxonomy" id="871963"/>
    <lineage>
        <taxon>Bacteria</taxon>
        <taxon>Bacillati</taxon>
        <taxon>Bacillota</taxon>
        <taxon>Clostridia</taxon>
        <taxon>Eubacteriales</taxon>
        <taxon>Desulfitobacteriaceae</taxon>
        <taxon>Desulfitobacterium</taxon>
    </lineage>
</organism>
<dbReference type="CDD" id="cd12110">
    <property type="entry name" value="PHP_HisPPase_Hisj_like"/>
    <property type="match status" value="1"/>
</dbReference>